<evidence type="ECO:0000313" key="3">
    <source>
        <dbReference type="Proteomes" id="UP000199501"/>
    </source>
</evidence>
<dbReference type="SUPFAM" id="SSF159238">
    <property type="entry name" value="SO1590-like"/>
    <property type="match status" value="1"/>
</dbReference>
<dbReference type="RefSeq" id="WP_091454710.1">
    <property type="nucleotide sequence ID" value="NZ_FMZZ01000012.1"/>
</dbReference>
<dbReference type="AlphaFoldDB" id="A0A1G6VK78"/>
<sequence>MSEQATGTFGIEAWQPEESDEQHGTTVTRTTARKRYTGDLTATSVVTMFQVRAPVEGSAAYVAVERVSGTLGGRAGTFVLQHNATSTPEKQSMDITVVPDTATGELTGLTGEMVIALVDGTHHYTIDYKFD</sequence>
<feature type="region of interest" description="Disordered" evidence="1">
    <location>
        <begin position="15"/>
        <end position="34"/>
    </location>
</feature>
<dbReference type="OrthoDB" id="69764at2"/>
<name>A0A1G6VK78_9PSEU</name>
<evidence type="ECO:0008006" key="4">
    <source>
        <dbReference type="Google" id="ProtNLM"/>
    </source>
</evidence>
<reference evidence="3" key="1">
    <citation type="submission" date="2016-10" db="EMBL/GenBank/DDBJ databases">
        <authorList>
            <person name="Varghese N."/>
            <person name="Submissions S."/>
        </authorList>
    </citation>
    <scope>NUCLEOTIDE SEQUENCE [LARGE SCALE GENOMIC DNA]</scope>
    <source>
        <strain evidence="3">IBRC-M 10403</strain>
    </source>
</reference>
<evidence type="ECO:0000313" key="2">
    <source>
        <dbReference type="EMBL" id="SDD53325.1"/>
    </source>
</evidence>
<organism evidence="2 3">
    <name type="scientific">Actinokineospora iranica</name>
    <dbReference type="NCBI Taxonomy" id="1271860"/>
    <lineage>
        <taxon>Bacteria</taxon>
        <taxon>Bacillati</taxon>
        <taxon>Actinomycetota</taxon>
        <taxon>Actinomycetes</taxon>
        <taxon>Pseudonocardiales</taxon>
        <taxon>Pseudonocardiaceae</taxon>
        <taxon>Actinokineospora</taxon>
    </lineage>
</organism>
<dbReference type="Proteomes" id="UP000199501">
    <property type="component" value="Unassembled WGS sequence"/>
</dbReference>
<dbReference type="InterPro" id="IPR023159">
    <property type="entry name" value="SO1590-like_sf"/>
</dbReference>
<dbReference type="Gene3D" id="2.40.350.10">
    <property type="entry name" value="SO1590-like"/>
    <property type="match status" value="1"/>
</dbReference>
<dbReference type="Pfam" id="PF11528">
    <property type="entry name" value="DUF3224"/>
    <property type="match status" value="1"/>
</dbReference>
<dbReference type="EMBL" id="FMZZ01000012">
    <property type="protein sequence ID" value="SDD53325.1"/>
    <property type="molecule type" value="Genomic_DNA"/>
</dbReference>
<evidence type="ECO:0000256" key="1">
    <source>
        <dbReference type="SAM" id="MobiDB-lite"/>
    </source>
</evidence>
<dbReference type="InterPro" id="IPR021607">
    <property type="entry name" value="DUF3224"/>
</dbReference>
<accession>A0A1G6VK78</accession>
<gene>
    <name evidence="2" type="ORF">SAMN05216174_112161</name>
</gene>
<keyword evidence="3" id="KW-1185">Reference proteome</keyword>
<protein>
    <recommendedName>
        <fullName evidence="4">DUF3224 domain-containing protein</fullName>
    </recommendedName>
</protein>
<proteinExistence type="predicted"/>